<dbReference type="Proteomes" id="UP000244809">
    <property type="component" value="Chromosome 1"/>
</dbReference>
<sequence>MKTLDIVHQFSDARTHVSRGICRVRCFVSPAGMVALLTDLGNKNDGLSVTNAVEVIIKSLLDQGYIIPPATYIEHYETNDAAFDSFDKVTLTPRTNWEKLSRGQVLEMIGDEDVELSDRSSTNPRIVAQADRLLFRQDPFVGSRYPESNEVTKRRLEIIGSMVSKASVEALVQSGSGEQELQRLLKTDLSIFGEAYAKPHDEYICFSEFPLAGGSVDFVVFTGRSRMDIILIEVKGAEFNLLNANHYKAFNHKITEAAGQISQRLGIIFRDLNSFRKEAHAIRTRAESGDKLYNAFLGPRGKLGVDSDKDINFRCVVIGGRSQNDLEESIKRQDYEAHTTPRIRIESWDTWLRRLQRI</sequence>
<proteinExistence type="predicted"/>
<evidence type="ECO:0000313" key="3">
    <source>
        <dbReference type="Proteomes" id="UP000244809"/>
    </source>
</evidence>
<accession>A0AAD0J2X5</accession>
<name>A0AAD0J2X5_9BURK</name>
<dbReference type="AlphaFoldDB" id="A0AAD0J2X5"/>
<feature type="domain" description="Shedu protein SduA C-terminal" evidence="1">
    <location>
        <begin position="177"/>
        <end position="350"/>
    </location>
</feature>
<protein>
    <recommendedName>
        <fullName evidence="1">Shedu protein SduA C-terminal domain-containing protein</fullName>
    </recommendedName>
</protein>
<dbReference type="EMBL" id="CP021067">
    <property type="protein sequence ID" value="AWG29653.1"/>
    <property type="molecule type" value="Genomic_DNA"/>
</dbReference>
<evidence type="ECO:0000259" key="1">
    <source>
        <dbReference type="Pfam" id="PF14082"/>
    </source>
</evidence>
<dbReference type="Pfam" id="PF14082">
    <property type="entry name" value="SduA_C"/>
    <property type="match status" value="1"/>
</dbReference>
<organism evidence="2 3">
    <name type="scientific">Burkholderia cenocepacia</name>
    <dbReference type="NCBI Taxonomy" id="95486"/>
    <lineage>
        <taxon>Bacteria</taxon>
        <taxon>Pseudomonadati</taxon>
        <taxon>Pseudomonadota</taxon>
        <taxon>Betaproteobacteria</taxon>
        <taxon>Burkholderiales</taxon>
        <taxon>Burkholderiaceae</taxon>
        <taxon>Burkholderia</taxon>
        <taxon>Burkholderia cepacia complex</taxon>
    </lineage>
</organism>
<evidence type="ECO:0000313" key="2">
    <source>
        <dbReference type="EMBL" id="AWG29653.1"/>
    </source>
</evidence>
<dbReference type="RefSeq" id="WP_034174979.1">
    <property type="nucleotide sequence ID" value="NZ_CADEUB010000001.1"/>
</dbReference>
<gene>
    <name evidence="2" type="ORF">B9Z07_12865</name>
</gene>
<reference evidence="2 3" key="1">
    <citation type="submission" date="2017-04" db="EMBL/GenBank/DDBJ databases">
        <title>Complete genome sequence of Burkholderia cenocepacia PC184 Midwest clone.</title>
        <authorList>
            <person name="Mulks M.H."/>
            <person name="Cooper V.S."/>
        </authorList>
    </citation>
    <scope>NUCLEOTIDE SEQUENCE [LARGE SCALE GENOMIC DNA]</scope>
    <source>
        <strain evidence="2 3">PC184 Mulks</strain>
    </source>
</reference>
<dbReference type="InterPro" id="IPR025359">
    <property type="entry name" value="SduA_C"/>
</dbReference>